<feature type="compositionally biased region" description="Basic and acidic residues" evidence="1">
    <location>
        <begin position="43"/>
        <end position="55"/>
    </location>
</feature>
<dbReference type="RefSeq" id="WP_166637817.1">
    <property type="nucleotide sequence ID" value="NZ_SNZV01000004.1"/>
</dbReference>
<proteinExistence type="predicted"/>
<evidence type="ECO:0000313" key="3">
    <source>
        <dbReference type="Proteomes" id="UP000294752"/>
    </source>
</evidence>
<name>A0A4R7D2B5_9SPHI</name>
<reference evidence="2 3" key="1">
    <citation type="submission" date="2019-03" db="EMBL/GenBank/DDBJ databases">
        <title>Genomic Encyclopedia of Type Strains, Phase III (KMG-III): the genomes of soil and plant-associated and newly described type strains.</title>
        <authorList>
            <person name="Whitman W."/>
        </authorList>
    </citation>
    <scope>NUCLEOTIDE SEQUENCE [LARGE SCALE GENOMIC DNA]</scope>
    <source>
        <strain evidence="2 3">CGMCC 1.12801</strain>
    </source>
</reference>
<dbReference type="AlphaFoldDB" id="A0A4R7D2B5"/>
<accession>A0A4R7D2B5</accession>
<keyword evidence="3" id="KW-1185">Reference proteome</keyword>
<sequence>MVKFSSSSFFNITFTDTPDVNCNLIQMASNKLRSKNPTIGAESRIKRPTLDEQLS</sequence>
<comment type="caution">
    <text evidence="2">The sequence shown here is derived from an EMBL/GenBank/DDBJ whole genome shotgun (WGS) entry which is preliminary data.</text>
</comment>
<evidence type="ECO:0000256" key="1">
    <source>
        <dbReference type="SAM" id="MobiDB-lite"/>
    </source>
</evidence>
<evidence type="ECO:0000313" key="2">
    <source>
        <dbReference type="EMBL" id="TDS13714.1"/>
    </source>
</evidence>
<gene>
    <name evidence="2" type="ORF">B0I21_10440</name>
</gene>
<protein>
    <submittedName>
        <fullName evidence="2">Uncharacterized protein</fullName>
    </submittedName>
</protein>
<organism evidence="2 3">
    <name type="scientific">Sphingobacterium paludis</name>
    <dbReference type="NCBI Taxonomy" id="1476465"/>
    <lineage>
        <taxon>Bacteria</taxon>
        <taxon>Pseudomonadati</taxon>
        <taxon>Bacteroidota</taxon>
        <taxon>Sphingobacteriia</taxon>
        <taxon>Sphingobacteriales</taxon>
        <taxon>Sphingobacteriaceae</taxon>
        <taxon>Sphingobacterium</taxon>
    </lineage>
</organism>
<dbReference type="Proteomes" id="UP000294752">
    <property type="component" value="Unassembled WGS sequence"/>
</dbReference>
<feature type="region of interest" description="Disordered" evidence="1">
    <location>
        <begin position="33"/>
        <end position="55"/>
    </location>
</feature>
<dbReference type="EMBL" id="SNZV01000004">
    <property type="protein sequence ID" value="TDS13714.1"/>
    <property type="molecule type" value="Genomic_DNA"/>
</dbReference>